<dbReference type="OrthoDB" id="2990776at2"/>
<dbReference type="EMBL" id="MWPS01000027">
    <property type="protein sequence ID" value="OPG15511.1"/>
    <property type="molecule type" value="Genomic_DNA"/>
</dbReference>
<dbReference type="Proteomes" id="UP000077421">
    <property type="component" value="Unassembled WGS sequence"/>
</dbReference>
<reference evidence="3 5" key="2">
    <citation type="submission" date="2017-02" db="EMBL/GenBank/DDBJ databases">
        <title>Draft genome of Acidibacillus ferrooxidans Huett2.</title>
        <authorList>
            <person name="Schopf S."/>
        </authorList>
    </citation>
    <scope>NUCLEOTIDE SEQUENCE [LARGE SCALE GENOMIC DNA]</scope>
    <source>
        <strain evidence="3 5">Huett2</strain>
    </source>
</reference>
<dbReference type="Proteomes" id="UP000190229">
    <property type="component" value="Unassembled WGS sequence"/>
</dbReference>
<evidence type="ECO:0000313" key="2">
    <source>
        <dbReference type="EMBL" id="OAG94539.1"/>
    </source>
</evidence>
<dbReference type="EMBL" id="LSUQ01000009">
    <property type="protein sequence ID" value="OAG94539.1"/>
    <property type="molecule type" value="Genomic_DNA"/>
</dbReference>
<accession>A0A162S3I6</accession>
<evidence type="ECO:0000313" key="4">
    <source>
        <dbReference type="Proteomes" id="UP000077421"/>
    </source>
</evidence>
<keyword evidence="1" id="KW-0812">Transmembrane</keyword>
<keyword evidence="1" id="KW-1133">Transmembrane helix</keyword>
<gene>
    <name evidence="2" type="ORF">AYW79_04990</name>
    <name evidence="3" type="ORF">B2M26_10515</name>
</gene>
<reference evidence="2 4" key="1">
    <citation type="submission" date="2016-02" db="EMBL/GenBank/DDBJ databases">
        <title>Draft genome sequence of Acidibacillus ferrooxidans SLC66.</title>
        <authorList>
            <person name="Oliveira G."/>
            <person name="Nancucheo I."/>
            <person name="Dall'Agnol H."/>
            <person name="Johnson B."/>
            <person name="Oliveira R."/>
            <person name="Nunes G.L."/>
            <person name="Tzotzos G."/>
            <person name="Orellana S.C."/>
            <person name="Salim A.C."/>
            <person name="Araujo F.M."/>
        </authorList>
    </citation>
    <scope>NUCLEOTIDE SEQUENCE [LARGE SCALE GENOMIC DNA]</scope>
    <source>
        <strain evidence="2 4">SLC66</strain>
    </source>
</reference>
<organism evidence="2 4">
    <name type="scientific">Ferroacidibacillus organovorans</name>
    <dbReference type="NCBI Taxonomy" id="1765683"/>
    <lineage>
        <taxon>Bacteria</taxon>
        <taxon>Bacillati</taxon>
        <taxon>Bacillota</taxon>
        <taxon>Bacilli</taxon>
        <taxon>Bacillales</taxon>
        <taxon>Alicyclobacillaceae</taxon>
        <taxon>Ferroacidibacillus</taxon>
    </lineage>
</organism>
<keyword evidence="5" id="KW-1185">Reference proteome</keyword>
<evidence type="ECO:0000313" key="3">
    <source>
        <dbReference type="EMBL" id="OPG15511.1"/>
    </source>
</evidence>
<sequence>MPIGYGMSCPVLTGVGVGTTVFVWIDAAIFLARFQGFQNGVALFLVNGVLLRVPCSQIRAIFT</sequence>
<feature type="transmembrane region" description="Helical" evidence="1">
    <location>
        <begin position="12"/>
        <end position="32"/>
    </location>
</feature>
<dbReference type="RefSeq" id="WP_067562473.1">
    <property type="nucleotide sequence ID" value="NZ_LSUQ01000009.1"/>
</dbReference>
<name>A0A162S3I6_9BACL</name>
<comment type="caution">
    <text evidence="2">The sequence shown here is derived from an EMBL/GenBank/DDBJ whole genome shotgun (WGS) entry which is preliminary data.</text>
</comment>
<dbReference type="AlphaFoldDB" id="A0A162S3I6"/>
<protein>
    <submittedName>
        <fullName evidence="2">Uncharacterized protein</fullName>
    </submittedName>
</protein>
<evidence type="ECO:0000256" key="1">
    <source>
        <dbReference type="SAM" id="Phobius"/>
    </source>
</evidence>
<proteinExistence type="predicted"/>
<keyword evidence="1" id="KW-0472">Membrane</keyword>
<dbReference type="STRING" id="1765683.B2M26_10515"/>
<evidence type="ECO:0000313" key="5">
    <source>
        <dbReference type="Proteomes" id="UP000190229"/>
    </source>
</evidence>